<dbReference type="PANTHER" id="PTHR10458">
    <property type="entry name" value="PEPTIDE DEFORMYLASE"/>
    <property type="match status" value="1"/>
</dbReference>
<dbReference type="PRINTS" id="PR01576">
    <property type="entry name" value="PDEFORMYLASE"/>
</dbReference>
<evidence type="ECO:0000313" key="4">
    <source>
        <dbReference type="Proteomes" id="UP000198243"/>
    </source>
</evidence>
<feature type="active site" evidence="2">
    <location>
        <position position="172"/>
    </location>
</feature>
<dbReference type="GO" id="GO:0006412">
    <property type="term" value="P:translation"/>
    <property type="evidence" value="ECO:0007669"/>
    <property type="project" value="UniProtKB-UniRule"/>
</dbReference>
<feature type="binding site" evidence="2">
    <location>
        <position position="128"/>
    </location>
    <ligand>
        <name>Fe cation</name>
        <dbReference type="ChEBI" id="CHEBI:24875"/>
    </ligand>
</feature>
<sequence length="198" mass="20709">MTGERSGPDTGRNVGTYVGLGDWTPESLAVPGEVRAVVSAPHPVLSRAGGEVDPTAGDTVRLAADLVATMRVSPGCVGLAAPQIGVPARVFAVDVTGHPKAVTVHGTFVLCNARVVEATRWKPGREGCMSVPDLTGDVKRASRLVVEGDLPGSGEPVRLVTDGFEARALQHEIDHCAGLLFLDRVAGAHAVYQRKVYL</sequence>
<comment type="cofactor">
    <cofactor evidence="2">
        <name>Fe(2+)</name>
        <dbReference type="ChEBI" id="CHEBI:29033"/>
    </cofactor>
    <text evidence="2">Binds 1 Fe(2+) ion.</text>
</comment>
<keyword evidence="2" id="KW-0408">Iron</keyword>
<dbReference type="EC" id="3.5.1.88" evidence="2"/>
<dbReference type="GO" id="GO:0046872">
    <property type="term" value="F:metal ion binding"/>
    <property type="evidence" value="ECO:0007669"/>
    <property type="project" value="UniProtKB-KW"/>
</dbReference>
<comment type="function">
    <text evidence="2">Removes the formyl group from the N-terminal Met of newly synthesized proteins. Requires at least a dipeptide for an efficient rate of reaction. N-terminal L-methionine is a prerequisite for activity but the enzyme has broad specificity at other positions.</text>
</comment>
<dbReference type="CDD" id="cd00487">
    <property type="entry name" value="Pep_deformylase"/>
    <property type="match status" value="1"/>
</dbReference>
<keyword evidence="2" id="KW-0479">Metal-binding</keyword>
<dbReference type="SUPFAM" id="SSF56420">
    <property type="entry name" value="Peptide deformylase"/>
    <property type="match status" value="1"/>
</dbReference>
<dbReference type="GO" id="GO:0042586">
    <property type="term" value="F:peptide deformylase activity"/>
    <property type="evidence" value="ECO:0007669"/>
    <property type="project" value="UniProtKB-UniRule"/>
</dbReference>
<feature type="binding site" evidence="2">
    <location>
        <position position="171"/>
    </location>
    <ligand>
        <name>Fe cation</name>
        <dbReference type="ChEBI" id="CHEBI:24875"/>
    </ligand>
</feature>
<comment type="catalytic activity">
    <reaction evidence="2">
        <text>N-terminal N-formyl-L-methionyl-[peptide] + H2O = N-terminal L-methionyl-[peptide] + formate</text>
        <dbReference type="Rhea" id="RHEA:24420"/>
        <dbReference type="Rhea" id="RHEA-COMP:10639"/>
        <dbReference type="Rhea" id="RHEA-COMP:10640"/>
        <dbReference type="ChEBI" id="CHEBI:15377"/>
        <dbReference type="ChEBI" id="CHEBI:15740"/>
        <dbReference type="ChEBI" id="CHEBI:49298"/>
        <dbReference type="ChEBI" id="CHEBI:64731"/>
        <dbReference type="EC" id="3.5.1.88"/>
    </reaction>
</comment>
<accession>A0A1C4VZZ3</accession>
<dbReference type="Proteomes" id="UP000198243">
    <property type="component" value="Chromosome I"/>
</dbReference>
<dbReference type="InterPro" id="IPR023635">
    <property type="entry name" value="Peptide_deformylase"/>
</dbReference>
<protein>
    <recommendedName>
        <fullName evidence="2">Peptide deformylase</fullName>
        <shortName evidence="2">PDF</shortName>
        <ecNumber evidence="2">3.5.1.88</ecNumber>
    </recommendedName>
    <alternativeName>
        <fullName evidence="2">Polypeptide deformylase</fullName>
    </alternativeName>
</protein>
<evidence type="ECO:0000313" key="3">
    <source>
        <dbReference type="EMBL" id="SCE89435.1"/>
    </source>
</evidence>
<dbReference type="Pfam" id="PF01327">
    <property type="entry name" value="Pep_deformylase"/>
    <property type="match status" value="1"/>
</dbReference>
<name>A0A1C4VZZ3_9ACTN</name>
<gene>
    <name evidence="2" type="primary">def</name>
    <name evidence="3" type="ORF">GA0070607_2918</name>
</gene>
<dbReference type="RefSeq" id="WP_089018663.1">
    <property type="nucleotide sequence ID" value="NZ_LT607412.1"/>
</dbReference>
<organism evidence="3 4">
    <name type="scientific">Micromonospora coriariae</name>
    <dbReference type="NCBI Taxonomy" id="285665"/>
    <lineage>
        <taxon>Bacteria</taxon>
        <taxon>Bacillati</taxon>
        <taxon>Actinomycetota</taxon>
        <taxon>Actinomycetes</taxon>
        <taxon>Micromonosporales</taxon>
        <taxon>Micromonosporaceae</taxon>
        <taxon>Micromonospora</taxon>
    </lineage>
</organism>
<dbReference type="OrthoDB" id="9804313at2"/>
<dbReference type="HAMAP" id="MF_00163">
    <property type="entry name" value="Pep_deformylase"/>
    <property type="match status" value="1"/>
</dbReference>
<dbReference type="Gene3D" id="3.90.45.10">
    <property type="entry name" value="Peptide deformylase"/>
    <property type="match status" value="1"/>
</dbReference>
<keyword evidence="2" id="KW-0648">Protein biosynthesis</keyword>
<keyword evidence="4" id="KW-1185">Reference proteome</keyword>
<dbReference type="EMBL" id="LT607412">
    <property type="protein sequence ID" value="SCE89435.1"/>
    <property type="molecule type" value="Genomic_DNA"/>
</dbReference>
<dbReference type="InterPro" id="IPR036821">
    <property type="entry name" value="Peptide_deformylase_sf"/>
</dbReference>
<dbReference type="AlphaFoldDB" id="A0A1C4VZZ3"/>
<evidence type="ECO:0000256" key="2">
    <source>
        <dbReference type="HAMAP-Rule" id="MF_00163"/>
    </source>
</evidence>
<feature type="binding site" evidence="2">
    <location>
        <position position="175"/>
    </location>
    <ligand>
        <name>Fe cation</name>
        <dbReference type="ChEBI" id="CHEBI:24875"/>
    </ligand>
</feature>
<proteinExistence type="inferred from homology"/>
<evidence type="ECO:0000256" key="1">
    <source>
        <dbReference type="ARBA" id="ARBA00010759"/>
    </source>
</evidence>
<dbReference type="PANTHER" id="PTHR10458:SF22">
    <property type="entry name" value="PEPTIDE DEFORMYLASE"/>
    <property type="match status" value="1"/>
</dbReference>
<comment type="similarity">
    <text evidence="1 2">Belongs to the polypeptide deformylase family.</text>
</comment>
<keyword evidence="2" id="KW-0378">Hydrolase</keyword>
<reference evidence="4" key="1">
    <citation type="submission" date="2016-06" db="EMBL/GenBank/DDBJ databases">
        <authorList>
            <person name="Varghese N."/>
            <person name="Submissions Spin"/>
        </authorList>
    </citation>
    <scope>NUCLEOTIDE SEQUENCE [LARGE SCALE GENOMIC DNA]</scope>
    <source>
        <strain evidence="4">DSM 44875</strain>
    </source>
</reference>